<evidence type="ECO:0000256" key="1">
    <source>
        <dbReference type="ARBA" id="ARBA00005647"/>
    </source>
</evidence>
<keyword evidence="6" id="KW-1185">Reference proteome</keyword>
<dbReference type="InterPro" id="IPR038630">
    <property type="entry name" value="L24e/L24_sf"/>
</dbReference>
<accession>A0A1B7NYV4</accession>
<gene>
    <name evidence="5" type="ORF">ACJ72_03697</name>
</gene>
<dbReference type="InterPro" id="IPR011017">
    <property type="entry name" value="TRASH_dom"/>
</dbReference>
<dbReference type="SUPFAM" id="SSF57716">
    <property type="entry name" value="Glucocorticoid receptor-like (DNA-binding domain)"/>
    <property type="match status" value="1"/>
</dbReference>
<protein>
    <recommendedName>
        <fullName evidence="2">Ribosome biogenesis protein RLP24</fullName>
    </recommendedName>
</protein>
<evidence type="ECO:0000313" key="5">
    <source>
        <dbReference type="EMBL" id="OAX81952.1"/>
    </source>
</evidence>
<dbReference type="OrthoDB" id="10262490at2759"/>
<dbReference type="EMBL" id="LGUA01000379">
    <property type="protein sequence ID" value="OAX81952.1"/>
    <property type="molecule type" value="Genomic_DNA"/>
</dbReference>
<name>A0A1B7NYV4_9EURO</name>
<dbReference type="FunFam" id="2.30.170.20:FF:000001">
    <property type="entry name" value="probable ribosome biogenesis protein RLP24"/>
    <property type="match status" value="1"/>
</dbReference>
<dbReference type="InterPro" id="IPR000988">
    <property type="entry name" value="Ribosomal_eL24-rel_N"/>
</dbReference>
<evidence type="ECO:0000256" key="2">
    <source>
        <dbReference type="ARBA" id="ARBA00018397"/>
    </source>
</evidence>
<dbReference type="PANTHER" id="PTHR10792">
    <property type="entry name" value="60S RIBOSOMAL PROTEIN L24"/>
    <property type="match status" value="1"/>
</dbReference>
<evidence type="ECO:0000259" key="4">
    <source>
        <dbReference type="SMART" id="SM00746"/>
    </source>
</evidence>
<evidence type="ECO:0000313" key="6">
    <source>
        <dbReference type="Proteomes" id="UP000091918"/>
    </source>
</evidence>
<dbReference type="GO" id="GO:1902626">
    <property type="term" value="P:assembly of large subunit precursor of preribosome"/>
    <property type="evidence" value="ECO:0007669"/>
    <property type="project" value="UniProtKB-ARBA"/>
</dbReference>
<dbReference type="PANTHER" id="PTHR10792:SF8">
    <property type="entry name" value="RIBOSOME BIOGENESIS PROTEIN RLP24-RELATED"/>
    <property type="match status" value="1"/>
</dbReference>
<dbReference type="InterPro" id="IPR056366">
    <property type="entry name" value="Ribosomal_eL24"/>
</dbReference>
<dbReference type="Pfam" id="PF01246">
    <property type="entry name" value="Ribosomal_L24e"/>
    <property type="match status" value="1"/>
</dbReference>
<reference evidence="5 6" key="1">
    <citation type="submission" date="2015-07" db="EMBL/GenBank/DDBJ databases">
        <title>Emmonsia species relationships and genome sequence.</title>
        <authorList>
            <person name="Cuomo C.A."/>
            <person name="Schwartz I.S."/>
            <person name="Kenyon C."/>
            <person name="de Hoog G.S."/>
            <person name="Govender N.P."/>
            <person name="Botha A."/>
            <person name="Moreno L."/>
            <person name="de Vries M."/>
            <person name="Munoz J.F."/>
            <person name="Stielow J.B."/>
        </authorList>
    </citation>
    <scope>NUCLEOTIDE SEQUENCE [LARGE SCALE GENOMIC DNA]</scope>
    <source>
        <strain evidence="5 6">CBS 136260</strain>
    </source>
</reference>
<feature type="domain" description="TRASH" evidence="4">
    <location>
        <begin position="6"/>
        <end position="44"/>
    </location>
</feature>
<sequence length="191" mass="22467">MRVETCHFCSQPCYPSKGITFVRNDARTFRFCRSKCHKNFKMKRQPRKLKWTKTHRALHGKEMIVDSSLLLSQFAKRRNVPVKYDRNLVAATINAMERVEEIRLKRERVFTKRRLAGKLAREKKRAEDRRVVAEGEHLIRKELKEREEASLPLDAQANKNMSQVVGTERLRTKTKTRLLVNGGTQDEMDID</sequence>
<dbReference type="AlphaFoldDB" id="A0A1B7NYV4"/>
<comment type="caution">
    <text evidence="5">The sequence shown here is derived from an EMBL/GenBank/DDBJ whole genome shotgun (WGS) entry which is preliminary data.</text>
</comment>
<comment type="similarity">
    <text evidence="1">Belongs to the eukaryotic ribosomal protein eL24 family.</text>
</comment>
<dbReference type="STRING" id="1658172.A0A1B7NYV4"/>
<dbReference type="GO" id="GO:0005730">
    <property type="term" value="C:nucleolus"/>
    <property type="evidence" value="ECO:0007669"/>
    <property type="project" value="TreeGrafter"/>
</dbReference>
<organism evidence="5 6">
    <name type="scientific">Emergomyces africanus</name>
    <dbReference type="NCBI Taxonomy" id="1955775"/>
    <lineage>
        <taxon>Eukaryota</taxon>
        <taxon>Fungi</taxon>
        <taxon>Dikarya</taxon>
        <taxon>Ascomycota</taxon>
        <taxon>Pezizomycotina</taxon>
        <taxon>Eurotiomycetes</taxon>
        <taxon>Eurotiomycetidae</taxon>
        <taxon>Onygenales</taxon>
        <taxon>Ajellomycetaceae</taxon>
        <taxon>Emergomyces</taxon>
    </lineage>
</organism>
<dbReference type="SMART" id="SM00746">
    <property type="entry name" value="TRASH"/>
    <property type="match status" value="1"/>
</dbReference>
<evidence type="ECO:0000256" key="3">
    <source>
        <dbReference type="ARBA" id="ARBA00022517"/>
    </source>
</evidence>
<dbReference type="CDD" id="cd00472">
    <property type="entry name" value="Ribosomal_L24e_L24"/>
    <property type="match status" value="1"/>
</dbReference>
<dbReference type="GO" id="GO:0003735">
    <property type="term" value="F:structural constituent of ribosome"/>
    <property type="evidence" value="ECO:0007669"/>
    <property type="project" value="InterPro"/>
</dbReference>
<keyword evidence="3" id="KW-0690">Ribosome biogenesis</keyword>
<dbReference type="Gene3D" id="2.30.170.20">
    <property type="entry name" value="Ribosomal protein L24e"/>
    <property type="match status" value="1"/>
</dbReference>
<proteinExistence type="inferred from homology"/>
<dbReference type="Proteomes" id="UP000091918">
    <property type="component" value="Unassembled WGS sequence"/>
</dbReference>